<dbReference type="OMA" id="CCKKEKE"/>
<reference evidence="1 2" key="1">
    <citation type="journal article" date="2011" name="Genome Res.">
        <title>Phylogeny-wide analysis of social amoeba genomes highlights ancient origins for complex intercellular communication.</title>
        <authorList>
            <person name="Heidel A.J."/>
            <person name="Lawal H.M."/>
            <person name="Felder M."/>
            <person name="Schilde C."/>
            <person name="Helps N.R."/>
            <person name="Tunggal B."/>
            <person name="Rivero F."/>
            <person name="John U."/>
            <person name="Schleicher M."/>
            <person name="Eichinger L."/>
            <person name="Platzer M."/>
            <person name="Noegel A.A."/>
            <person name="Schaap P."/>
            <person name="Gloeckner G."/>
        </authorList>
    </citation>
    <scope>NUCLEOTIDE SEQUENCE [LARGE SCALE GENOMIC DNA]</scope>
    <source>
        <strain evidence="2">ATCC 26659 / Pp 5 / PN500</strain>
    </source>
</reference>
<dbReference type="InterPro" id="IPR023352">
    <property type="entry name" value="MAPEG-like_dom_sf"/>
</dbReference>
<protein>
    <submittedName>
        <fullName evidence="1">Putative MAPEG family protein</fullName>
    </submittedName>
</protein>
<dbReference type="RefSeq" id="XP_020436370.1">
    <property type="nucleotide sequence ID" value="XM_020574298.1"/>
</dbReference>
<dbReference type="FunCoup" id="D3B4K6">
    <property type="interactions" value="34"/>
</dbReference>
<gene>
    <name evidence="1" type="ORF">PPL_03331</name>
</gene>
<comment type="caution">
    <text evidence="1">The sequence shown here is derived from an EMBL/GenBank/DDBJ whole genome shotgun (WGS) entry which is preliminary data.</text>
</comment>
<dbReference type="SUPFAM" id="SSF161084">
    <property type="entry name" value="MAPEG domain-like"/>
    <property type="match status" value="1"/>
</dbReference>
<dbReference type="Proteomes" id="UP000001396">
    <property type="component" value="Unassembled WGS sequence"/>
</dbReference>
<dbReference type="GeneID" id="31358853"/>
<dbReference type="AlphaFoldDB" id="D3B4K6"/>
<dbReference type="Gene3D" id="1.20.120.550">
    <property type="entry name" value="Membrane associated eicosanoid/glutathione metabolism-like domain"/>
    <property type="match status" value="1"/>
</dbReference>
<organism evidence="1 2">
    <name type="scientific">Heterostelium pallidum (strain ATCC 26659 / Pp 5 / PN500)</name>
    <name type="common">Cellular slime mold</name>
    <name type="synonym">Polysphondylium pallidum</name>
    <dbReference type="NCBI Taxonomy" id="670386"/>
    <lineage>
        <taxon>Eukaryota</taxon>
        <taxon>Amoebozoa</taxon>
        <taxon>Evosea</taxon>
        <taxon>Eumycetozoa</taxon>
        <taxon>Dictyostelia</taxon>
        <taxon>Acytosteliales</taxon>
        <taxon>Acytosteliaceae</taxon>
        <taxon>Heterostelium</taxon>
    </lineage>
</organism>
<evidence type="ECO:0000313" key="1">
    <source>
        <dbReference type="EMBL" id="EFA84254.1"/>
    </source>
</evidence>
<sequence>MNNPLNWVLPDRHVFPSIVAAGAVSMWHIQAFCVKKAREKANIPAPAVTGDEDLERTLVSYQHTAEGLAPVICTTYLCSYFTCPKTALILGSGWVLSRMFGSCKNFCDKEKDCKWMVFKSS</sequence>
<keyword evidence="2" id="KW-1185">Reference proteome</keyword>
<accession>D3B4K6</accession>
<proteinExistence type="predicted"/>
<name>D3B4K6_HETP5</name>
<dbReference type="InParanoid" id="D3B4K6"/>
<evidence type="ECO:0000313" key="2">
    <source>
        <dbReference type="Proteomes" id="UP000001396"/>
    </source>
</evidence>
<dbReference type="EMBL" id="ADBJ01000010">
    <property type="protein sequence ID" value="EFA84254.1"/>
    <property type="molecule type" value="Genomic_DNA"/>
</dbReference>